<evidence type="ECO:0000313" key="1">
    <source>
        <dbReference type="EMBL" id="JAH25851.1"/>
    </source>
</evidence>
<protein>
    <submittedName>
        <fullName evidence="1">Uncharacterized protein</fullName>
    </submittedName>
</protein>
<reference evidence="1" key="1">
    <citation type="submission" date="2014-11" db="EMBL/GenBank/DDBJ databases">
        <authorList>
            <person name="Amaro Gonzalez C."/>
        </authorList>
    </citation>
    <scope>NUCLEOTIDE SEQUENCE</scope>
</reference>
<dbReference type="AlphaFoldDB" id="A0A0E9R9N7"/>
<proteinExistence type="predicted"/>
<dbReference type="EMBL" id="GBXM01082726">
    <property type="protein sequence ID" value="JAH25851.1"/>
    <property type="molecule type" value="Transcribed_RNA"/>
</dbReference>
<name>A0A0E9R9N7_ANGAN</name>
<reference evidence="1" key="2">
    <citation type="journal article" date="2015" name="Fish Shellfish Immunol.">
        <title>Early steps in the European eel (Anguilla anguilla)-Vibrio vulnificus interaction in the gills: Role of the RtxA13 toxin.</title>
        <authorList>
            <person name="Callol A."/>
            <person name="Pajuelo D."/>
            <person name="Ebbesson L."/>
            <person name="Teles M."/>
            <person name="MacKenzie S."/>
            <person name="Amaro C."/>
        </authorList>
    </citation>
    <scope>NUCLEOTIDE SEQUENCE</scope>
</reference>
<organism evidence="1">
    <name type="scientific">Anguilla anguilla</name>
    <name type="common">European freshwater eel</name>
    <name type="synonym">Muraena anguilla</name>
    <dbReference type="NCBI Taxonomy" id="7936"/>
    <lineage>
        <taxon>Eukaryota</taxon>
        <taxon>Metazoa</taxon>
        <taxon>Chordata</taxon>
        <taxon>Craniata</taxon>
        <taxon>Vertebrata</taxon>
        <taxon>Euteleostomi</taxon>
        <taxon>Actinopterygii</taxon>
        <taxon>Neopterygii</taxon>
        <taxon>Teleostei</taxon>
        <taxon>Anguilliformes</taxon>
        <taxon>Anguillidae</taxon>
        <taxon>Anguilla</taxon>
    </lineage>
</organism>
<sequence length="30" mass="3683">MSIFFSILLSFENDCISYNWSHFQRSCFLF</sequence>
<accession>A0A0E9R9N7</accession>